<reference evidence="6 7" key="2">
    <citation type="journal article" date="2012" name="PLoS Pathog.">
        <title>Diverse lifestyles and strategies of plant pathogenesis encoded in the genomes of eighteen Dothideomycetes fungi.</title>
        <authorList>
            <person name="Ohm R.A."/>
            <person name="Feau N."/>
            <person name="Henrissat B."/>
            <person name="Schoch C.L."/>
            <person name="Horwitz B.A."/>
            <person name="Barry K.W."/>
            <person name="Condon B.J."/>
            <person name="Copeland A.C."/>
            <person name="Dhillon B."/>
            <person name="Glaser F."/>
            <person name="Hesse C.N."/>
            <person name="Kosti I."/>
            <person name="LaButti K."/>
            <person name="Lindquist E.A."/>
            <person name="Lucas S."/>
            <person name="Salamov A.A."/>
            <person name="Bradshaw R.E."/>
            <person name="Ciuffetti L."/>
            <person name="Hamelin R.C."/>
            <person name="Kema G.H.J."/>
            <person name="Lawrence C."/>
            <person name="Scott J.A."/>
            <person name="Spatafora J.W."/>
            <person name="Turgeon B.G."/>
            <person name="de Wit P.J.G.M."/>
            <person name="Zhong S."/>
            <person name="Goodwin S.B."/>
            <person name="Grigoriev I.V."/>
        </authorList>
    </citation>
    <scope>NUCLEOTIDE SEQUENCE [LARGE SCALE GENOMIC DNA]</scope>
    <source>
        <strain evidence="7">NZE10 / CBS 128990</strain>
    </source>
</reference>
<dbReference type="Proteomes" id="UP000016933">
    <property type="component" value="Unassembled WGS sequence"/>
</dbReference>
<dbReference type="OrthoDB" id="203279at2759"/>
<dbReference type="GO" id="GO:0016592">
    <property type="term" value="C:mediator complex"/>
    <property type="evidence" value="ECO:0007669"/>
    <property type="project" value="InterPro"/>
</dbReference>
<evidence type="ECO:0000256" key="5">
    <source>
        <dbReference type="ARBA" id="ARBA00023242"/>
    </source>
</evidence>
<evidence type="ECO:0000256" key="4">
    <source>
        <dbReference type="ARBA" id="ARBA00023163"/>
    </source>
</evidence>
<protein>
    <recommendedName>
        <fullName evidence="8">Mediator of RNA polymerase II transcription subunit 22</fullName>
    </recommendedName>
</protein>
<keyword evidence="4" id="KW-0804">Transcription</keyword>
<dbReference type="eggNOG" id="ENOG502SD63">
    <property type="taxonomic scope" value="Eukaryota"/>
</dbReference>
<dbReference type="STRING" id="675120.N1PTU9"/>
<accession>N1PTU9</accession>
<dbReference type="EMBL" id="KB446538">
    <property type="protein sequence ID" value="EME45839.1"/>
    <property type="molecule type" value="Genomic_DNA"/>
</dbReference>
<keyword evidence="5" id="KW-0539">Nucleus</keyword>
<evidence type="ECO:0000313" key="7">
    <source>
        <dbReference type="Proteomes" id="UP000016933"/>
    </source>
</evidence>
<evidence type="ECO:0000256" key="3">
    <source>
        <dbReference type="ARBA" id="ARBA00023015"/>
    </source>
</evidence>
<evidence type="ECO:0000256" key="1">
    <source>
        <dbReference type="ARBA" id="ARBA00004123"/>
    </source>
</evidence>
<evidence type="ECO:0000256" key="2">
    <source>
        <dbReference type="ARBA" id="ARBA00005942"/>
    </source>
</evidence>
<reference evidence="7" key="1">
    <citation type="journal article" date="2012" name="PLoS Genet.">
        <title>The genomes of the fungal plant pathogens Cladosporium fulvum and Dothistroma septosporum reveal adaptation to different hosts and lifestyles but also signatures of common ancestry.</title>
        <authorList>
            <person name="de Wit P.J.G.M."/>
            <person name="van der Burgt A."/>
            <person name="Oekmen B."/>
            <person name="Stergiopoulos I."/>
            <person name="Abd-Elsalam K.A."/>
            <person name="Aerts A.L."/>
            <person name="Bahkali A.H."/>
            <person name="Beenen H.G."/>
            <person name="Chettri P."/>
            <person name="Cox M.P."/>
            <person name="Datema E."/>
            <person name="de Vries R.P."/>
            <person name="Dhillon B."/>
            <person name="Ganley A.R."/>
            <person name="Griffiths S.A."/>
            <person name="Guo Y."/>
            <person name="Hamelin R.C."/>
            <person name="Henrissat B."/>
            <person name="Kabir M.S."/>
            <person name="Jashni M.K."/>
            <person name="Kema G."/>
            <person name="Klaubauf S."/>
            <person name="Lapidus A."/>
            <person name="Levasseur A."/>
            <person name="Lindquist E."/>
            <person name="Mehrabi R."/>
            <person name="Ohm R.A."/>
            <person name="Owen T.J."/>
            <person name="Salamov A."/>
            <person name="Schwelm A."/>
            <person name="Schijlen E."/>
            <person name="Sun H."/>
            <person name="van den Burg H.A."/>
            <person name="van Ham R.C.H.J."/>
            <person name="Zhang S."/>
            <person name="Goodwin S.B."/>
            <person name="Grigoriev I.V."/>
            <person name="Collemare J."/>
            <person name="Bradshaw R.E."/>
        </authorList>
    </citation>
    <scope>NUCLEOTIDE SEQUENCE [LARGE SCALE GENOMIC DNA]</scope>
    <source>
        <strain evidence="7">NZE10 / CBS 128990</strain>
    </source>
</reference>
<sequence>MDASMRHAPALNERIDKMQSESLKRFQNLISLAKVNNTDRTVTAGIQLQMATETTALIRSFEEIQTVIRELQVLWLQGPLDTLGDSRAKRVMDENAKAVAEMVGVLVGVRRDGQQQQEQREQGRAAEVG</sequence>
<dbReference type="HOGENOM" id="CLU_117263_1_0_1"/>
<proteinExistence type="inferred from homology"/>
<dbReference type="GO" id="GO:0006357">
    <property type="term" value="P:regulation of transcription by RNA polymerase II"/>
    <property type="evidence" value="ECO:0007669"/>
    <property type="project" value="InterPro"/>
</dbReference>
<organism evidence="6 7">
    <name type="scientific">Dothistroma septosporum (strain NZE10 / CBS 128990)</name>
    <name type="common">Red band needle blight fungus</name>
    <name type="synonym">Mycosphaerella pini</name>
    <dbReference type="NCBI Taxonomy" id="675120"/>
    <lineage>
        <taxon>Eukaryota</taxon>
        <taxon>Fungi</taxon>
        <taxon>Dikarya</taxon>
        <taxon>Ascomycota</taxon>
        <taxon>Pezizomycotina</taxon>
        <taxon>Dothideomycetes</taxon>
        <taxon>Dothideomycetidae</taxon>
        <taxon>Mycosphaerellales</taxon>
        <taxon>Mycosphaerellaceae</taxon>
        <taxon>Dothistroma</taxon>
    </lineage>
</organism>
<dbReference type="GO" id="GO:0003712">
    <property type="term" value="F:transcription coregulator activity"/>
    <property type="evidence" value="ECO:0007669"/>
    <property type="project" value="InterPro"/>
</dbReference>
<comment type="similarity">
    <text evidence="2">Belongs to the Mediator complex subunit 22 family.</text>
</comment>
<name>N1PTU9_DOTSN</name>
<evidence type="ECO:0008006" key="8">
    <source>
        <dbReference type="Google" id="ProtNLM"/>
    </source>
</evidence>
<keyword evidence="7" id="KW-1185">Reference proteome</keyword>
<dbReference type="Pfam" id="PF06179">
    <property type="entry name" value="Med22"/>
    <property type="match status" value="1"/>
</dbReference>
<dbReference type="InterPro" id="IPR009332">
    <property type="entry name" value="Med22"/>
</dbReference>
<gene>
    <name evidence="6" type="ORF">DOTSEDRAFT_23812</name>
</gene>
<comment type="subcellular location">
    <subcellularLocation>
        <location evidence="1">Nucleus</location>
    </subcellularLocation>
</comment>
<dbReference type="AlphaFoldDB" id="N1PTU9"/>
<evidence type="ECO:0000313" key="6">
    <source>
        <dbReference type="EMBL" id="EME45839.1"/>
    </source>
</evidence>
<keyword evidence="3" id="KW-0805">Transcription regulation</keyword>
<dbReference type="OMA" id="AYQMEVE"/>